<feature type="repeat" description="ANK" evidence="1">
    <location>
        <begin position="307"/>
        <end position="331"/>
    </location>
</feature>
<dbReference type="InterPro" id="IPR052391">
    <property type="entry name" value="E3_Ligase-Neurotoxin"/>
</dbReference>
<feature type="non-terminal residue" evidence="2">
    <location>
        <position position="356"/>
    </location>
</feature>
<dbReference type="EMBL" id="LGRX02016578">
    <property type="protein sequence ID" value="KAK3261887.1"/>
    <property type="molecule type" value="Genomic_DNA"/>
</dbReference>
<dbReference type="PRINTS" id="PR01415">
    <property type="entry name" value="ANKYRIN"/>
</dbReference>
<feature type="repeat" description="ANK" evidence="1">
    <location>
        <begin position="83"/>
        <end position="115"/>
    </location>
</feature>
<dbReference type="InterPro" id="IPR002110">
    <property type="entry name" value="Ankyrin_rpt"/>
</dbReference>
<evidence type="ECO:0000256" key="1">
    <source>
        <dbReference type="PROSITE-ProRule" id="PRU00023"/>
    </source>
</evidence>
<sequence>MSGSPGDGRQLTQDEVETRNLHLAAADGDLETIRLLLASGASPDKRGADSYSALIYAATYGHVEIVHLLLDAGADANIKSSEQGDTALLCASYGGYLDVVEALLRGGAKPDLRNASGNGPLDQAAKSGNADVVKLLLDFGADPNAADERFSGRTALHTAAVVGRCEVAEALLRGGGLPSLHYTDLEGFTCLHQAAFSEREGSQDVVKALVWHGAHIDAQVAQVQGRPAAARYAGCTAVHLACNKGHAETLRVLLRLGPCCSARDAVGNTALHHAAAAGSWCGPSEQHLDCMRQLLVHEVDLDAQEHDGLTALHFASCRGDDAMLRVLLGTGPHGPPASLAVRDKSDNTALHIAVKT</sequence>
<dbReference type="SUPFAM" id="SSF48403">
    <property type="entry name" value="Ankyrin repeat"/>
    <property type="match status" value="1"/>
</dbReference>
<gene>
    <name evidence="2" type="ORF">CYMTET_29231</name>
</gene>
<dbReference type="Proteomes" id="UP001190700">
    <property type="component" value="Unassembled WGS sequence"/>
</dbReference>
<evidence type="ECO:0000313" key="3">
    <source>
        <dbReference type="Proteomes" id="UP001190700"/>
    </source>
</evidence>
<evidence type="ECO:0000313" key="2">
    <source>
        <dbReference type="EMBL" id="KAK3261887.1"/>
    </source>
</evidence>
<name>A0AAE0KV63_9CHLO</name>
<dbReference type="PROSITE" id="PS50088">
    <property type="entry name" value="ANK_REPEAT"/>
    <property type="match status" value="8"/>
</dbReference>
<proteinExistence type="predicted"/>
<organism evidence="2 3">
    <name type="scientific">Cymbomonas tetramitiformis</name>
    <dbReference type="NCBI Taxonomy" id="36881"/>
    <lineage>
        <taxon>Eukaryota</taxon>
        <taxon>Viridiplantae</taxon>
        <taxon>Chlorophyta</taxon>
        <taxon>Pyramimonadophyceae</taxon>
        <taxon>Pyramimonadales</taxon>
        <taxon>Pyramimonadaceae</taxon>
        <taxon>Cymbomonas</taxon>
    </lineage>
</organism>
<feature type="repeat" description="ANK" evidence="1">
    <location>
        <begin position="21"/>
        <end position="48"/>
    </location>
</feature>
<keyword evidence="1" id="KW-0040">ANK repeat</keyword>
<dbReference type="PANTHER" id="PTHR24133:SF40">
    <property type="entry name" value="ANKYRIN REPEAT DOMAIN 44"/>
    <property type="match status" value="1"/>
</dbReference>
<dbReference type="InterPro" id="IPR036770">
    <property type="entry name" value="Ankyrin_rpt-contain_sf"/>
</dbReference>
<dbReference type="Pfam" id="PF12796">
    <property type="entry name" value="Ank_2"/>
    <property type="match status" value="4"/>
</dbReference>
<feature type="repeat" description="ANK" evidence="1">
    <location>
        <begin position="151"/>
        <end position="175"/>
    </location>
</feature>
<protein>
    <submittedName>
        <fullName evidence="2">Uncharacterized protein</fullName>
    </submittedName>
</protein>
<feature type="repeat" description="ANK" evidence="1">
    <location>
        <begin position="116"/>
        <end position="148"/>
    </location>
</feature>
<feature type="repeat" description="ANK" evidence="1">
    <location>
        <begin position="186"/>
        <end position="221"/>
    </location>
</feature>
<comment type="caution">
    <text evidence="2">The sequence shown here is derived from an EMBL/GenBank/DDBJ whole genome shotgun (WGS) entry which is preliminary data.</text>
</comment>
<dbReference type="PROSITE" id="PS50297">
    <property type="entry name" value="ANK_REP_REGION"/>
    <property type="match status" value="7"/>
</dbReference>
<keyword evidence="3" id="KW-1185">Reference proteome</keyword>
<feature type="repeat" description="ANK" evidence="1">
    <location>
        <begin position="49"/>
        <end position="81"/>
    </location>
</feature>
<dbReference type="PANTHER" id="PTHR24133">
    <property type="entry name" value="ANKYRIN DOMAIN-CONTAINING"/>
    <property type="match status" value="1"/>
</dbReference>
<dbReference type="Gene3D" id="1.25.40.20">
    <property type="entry name" value="Ankyrin repeat-containing domain"/>
    <property type="match status" value="4"/>
</dbReference>
<reference evidence="2 3" key="1">
    <citation type="journal article" date="2015" name="Genome Biol. Evol.">
        <title>Comparative Genomics of a Bacterivorous Green Alga Reveals Evolutionary Causalities and Consequences of Phago-Mixotrophic Mode of Nutrition.</title>
        <authorList>
            <person name="Burns J.A."/>
            <person name="Paasch A."/>
            <person name="Narechania A."/>
            <person name="Kim E."/>
        </authorList>
    </citation>
    <scope>NUCLEOTIDE SEQUENCE [LARGE SCALE GENOMIC DNA]</scope>
    <source>
        <strain evidence="2 3">PLY_AMNH</strain>
    </source>
</reference>
<dbReference type="SMART" id="SM00248">
    <property type="entry name" value="ANK"/>
    <property type="match status" value="9"/>
</dbReference>
<feature type="repeat" description="ANK" evidence="1">
    <location>
        <begin position="233"/>
        <end position="265"/>
    </location>
</feature>
<dbReference type="AlphaFoldDB" id="A0AAE0KV63"/>
<accession>A0AAE0KV63</accession>